<dbReference type="GO" id="GO:0005789">
    <property type="term" value="C:endoplasmic reticulum membrane"/>
    <property type="evidence" value="ECO:0007669"/>
    <property type="project" value="UniProtKB-SubCell"/>
</dbReference>
<dbReference type="Proteomes" id="UP000580250">
    <property type="component" value="Unassembled WGS sequence"/>
</dbReference>
<comment type="catalytic activity">
    <reaction evidence="9 10">
        <text>an alpha-D-Man-(1-&gt;3)-beta-D-Man-(1-&gt;4)-beta-D-GlcNAc-(1-&gt;4)-alpha-D-GlcNAc-diphospho-di-trans,poly-cis-dolichol + GDP-alpha-D-mannose = an alpha-D-Man-(1-&gt;3)-[alpha-D-Man-(1-&gt;6)]-beta-D-Man-(1-&gt;4)-beta-D-GlcNAc-(1-&gt;4)-alpha-D-GlcNAc-diphospho-di-trans,poly-cis-dolichol + GDP + H(+)</text>
        <dbReference type="Rhea" id="RHEA:29519"/>
        <dbReference type="Rhea" id="RHEA-COMP:19513"/>
        <dbReference type="Rhea" id="RHEA-COMP:19515"/>
        <dbReference type="ChEBI" id="CHEBI:15378"/>
        <dbReference type="ChEBI" id="CHEBI:57527"/>
        <dbReference type="ChEBI" id="CHEBI:58189"/>
        <dbReference type="ChEBI" id="CHEBI:132510"/>
        <dbReference type="ChEBI" id="CHEBI:132511"/>
        <dbReference type="EC" id="2.4.1.257"/>
    </reaction>
    <physiologicalReaction direction="left-to-right" evidence="9 10">
        <dbReference type="Rhea" id="RHEA:29520"/>
    </physiologicalReaction>
</comment>
<evidence type="ECO:0000256" key="5">
    <source>
        <dbReference type="ARBA" id="ARBA00022824"/>
    </source>
</evidence>
<dbReference type="UniPathway" id="UPA00378"/>
<feature type="domain" description="Glycosyl transferase family 1" evidence="11">
    <location>
        <begin position="554"/>
        <end position="721"/>
    </location>
</feature>
<evidence type="ECO:0000256" key="6">
    <source>
        <dbReference type="ARBA" id="ARBA00022989"/>
    </source>
</evidence>
<dbReference type="GO" id="GO:0004378">
    <property type="term" value="F:GDP-Man:Man(1)GlcNAc(2)-PP-Dol alpha-1,3-mannosyltransferase activity"/>
    <property type="evidence" value="ECO:0007669"/>
    <property type="project" value="UniProtKB-UniRule"/>
</dbReference>
<gene>
    <name evidence="13" type="ORF">MENT_LOCUS1651</name>
</gene>
<evidence type="ECO:0000256" key="10">
    <source>
        <dbReference type="RuleBase" id="RU367136"/>
    </source>
</evidence>
<evidence type="ECO:0000256" key="4">
    <source>
        <dbReference type="ARBA" id="ARBA00022692"/>
    </source>
</evidence>
<dbReference type="GO" id="GO:0102704">
    <property type="term" value="F:GDP-Man:Man(2)GlcNAc(2)-PP-Dol alpha-1,6-mannosyltransferase activity"/>
    <property type="evidence" value="ECO:0007669"/>
    <property type="project" value="UniProtKB-UniRule"/>
</dbReference>
<dbReference type="OrthoDB" id="448893at2759"/>
<accession>A0A6V7TLF7</accession>
<keyword evidence="4" id="KW-0812">Transmembrane</keyword>
<dbReference type="SUPFAM" id="SSF103506">
    <property type="entry name" value="Mitochondrial carrier"/>
    <property type="match status" value="1"/>
</dbReference>
<evidence type="ECO:0000256" key="3">
    <source>
        <dbReference type="ARBA" id="ARBA00022679"/>
    </source>
</evidence>
<evidence type="ECO:0000259" key="11">
    <source>
        <dbReference type="Pfam" id="PF00534"/>
    </source>
</evidence>
<evidence type="ECO:0000313" key="14">
    <source>
        <dbReference type="Proteomes" id="UP000580250"/>
    </source>
</evidence>
<dbReference type="SUPFAM" id="SSF53756">
    <property type="entry name" value="UDP-Glycosyltransferase/glycogen phosphorylase"/>
    <property type="match status" value="1"/>
</dbReference>
<evidence type="ECO:0000256" key="9">
    <source>
        <dbReference type="ARBA" id="ARBA00045104"/>
    </source>
</evidence>
<protein>
    <recommendedName>
        <fullName evidence="10">Alpha-1,3/1,6-mannosyltransferase ALG2</fullName>
        <ecNumber evidence="10">2.4.1.132</ecNumber>
        <ecNumber evidence="10">2.4.1.257</ecNumber>
    </recommendedName>
    <alternativeName>
        <fullName evidence="10">GDP-Man:Man(1)GlcNAc(2)-PP-Dol alpha-1,3-mannosyltransferase</fullName>
    </alternativeName>
</protein>
<organism evidence="13 14">
    <name type="scientific">Meloidogyne enterolobii</name>
    <name type="common">Root-knot nematode worm</name>
    <name type="synonym">Meloidogyne mayaguensis</name>
    <dbReference type="NCBI Taxonomy" id="390850"/>
    <lineage>
        <taxon>Eukaryota</taxon>
        <taxon>Metazoa</taxon>
        <taxon>Ecdysozoa</taxon>
        <taxon>Nematoda</taxon>
        <taxon>Chromadorea</taxon>
        <taxon>Rhabditida</taxon>
        <taxon>Tylenchina</taxon>
        <taxon>Tylenchomorpha</taxon>
        <taxon>Tylenchoidea</taxon>
        <taxon>Meloidogynidae</taxon>
        <taxon>Meloidogyninae</taxon>
        <taxon>Meloidogyne</taxon>
    </lineage>
</organism>
<evidence type="ECO:0000256" key="8">
    <source>
        <dbReference type="ARBA" id="ARBA00045103"/>
    </source>
</evidence>
<comment type="similarity">
    <text evidence="10">Belongs to the glycosyltransferase group 1 family.</text>
</comment>
<keyword evidence="5" id="KW-0256">Endoplasmic reticulum</keyword>
<evidence type="ECO:0000256" key="7">
    <source>
        <dbReference type="ARBA" id="ARBA00023136"/>
    </source>
</evidence>
<dbReference type="Gene3D" id="1.50.40.10">
    <property type="entry name" value="Mitochondrial carrier domain"/>
    <property type="match status" value="1"/>
</dbReference>
<comment type="caution">
    <text evidence="13">The sequence shown here is derived from an EMBL/GenBank/DDBJ whole genome shotgun (WGS) entry which is preliminary data.</text>
</comment>
<dbReference type="Pfam" id="PF00534">
    <property type="entry name" value="Glycos_transf_1"/>
    <property type="match status" value="1"/>
</dbReference>
<comment type="function">
    <text evidence="10">Mannosylates Man(2)GlcNAc(2)-dolichol diphosphate and Man(1)GlcNAc(2)-dolichol diphosphate to form Man(3)GlcNAc(2)-dolichol diphosphate.</text>
</comment>
<name>A0A6V7TLF7_MELEN</name>
<dbReference type="PANTHER" id="PTHR45918">
    <property type="entry name" value="ALPHA-1,3/1,6-MANNOSYLTRANSFERASE ALG2"/>
    <property type="match status" value="1"/>
</dbReference>
<dbReference type="AlphaFoldDB" id="A0A6V7TLF7"/>
<dbReference type="InterPro" id="IPR023395">
    <property type="entry name" value="MCP_dom_sf"/>
</dbReference>
<evidence type="ECO:0000256" key="2">
    <source>
        <dbReference type="ARBA" id="ARBA00022676"/>
    </source>
</evidence>
<sequence>MAEHDELNEQKIKKQIESIGYSVVATSFFHPVSFTRTLMQLGHEPFPLEKGKVYVFFGRQAYFLPNFYHYLNNFYLSHGFATIYTGVGGHALQTFLHLSGGFVITEILNRYYPEVGGNIEDLKNLNNLDNYQQFRLRLRDGIRKTIQVVICSVISRPFTVVAIRQIAQLIGNETKYLPINPFQPLLLIGAEEGPPGLFSGLMPVIVNGLISVWGTTICIYGVDLAFKKFEREFQDLEQQEREVMAHSRKSFDYLVPYLVNTLRYPFEVCSTVMAVAGSGLLASLLPYSPSFKHWSDAYDYLAPHELRRGAKFFLREETGSIRVGIDNRLEFLKSENESCLFTPRFWHWRSRTTCFRFCVSVEKEGHKVCVVTNQFSSDHCFEELKDFKEDLEVVAQKLPRSIFGKFSALCAYIRFCIAAFYVCFYHRDTDLVFCDQISAPLPILRLFCGCSILFYCHYPDKLLAIKRDTFLKRLYRLFIDNIETWTMDWADQILVNSNFTNGVVQETFPALTNRPLTVLYPSINCEFFDNALKKFKDGIDEIEKTLSVDLVDLLKQKETISFLSVNRFERKKNIELAIQSFAFLLSKISSENSKKCILVIAGGYDPLNLENIEHFDELVRLSEQLGVAEQVKFIKSPNDYSKIWLMSIARLIIYTPTGEHFGIVPVEAMFLSTPVLAVNNGGPTETIIDKKTGFLCPPEKEIFAESMEFAINNSEIIKEMGILGRQNVEKNFSFDSFSDKLDQIVCLLVSKKNSTNEDNKKD</sequence>
<feature type="domain" description="Glycosyltransferase subfamily 4-like N-terminal" evidence="12">
    <location>
        <begin position="355"/>
        <end position="526"/>
    </location>
</feature>
<evidence type="ECO:0000256" key="1">
    <source>
        <dbReference type="ARBA" id="ARBA00004922"/>
    </source>
</evidence>
<comment type="pathway">
    <text evidence="1 10">Protein modification; protein glycosylation.</text>
</comment>
<dbReference type="InterPro" id="IPR028098">
    <property type="entry name" value="Glyco_trans_4-like_N"/>
</dbReference>
<evidence type="ECO:0000313" key="13">
    <source>
        <dbReference type="EMBL" id="CAD2126712.1"/>
    </source>
</evidence>
<keyword evidence="2 10" id="KW-0328">Glycosyltransferase</keyword>
<reference evidence="13 14" key="1">
    <citation type="submission" date="2020-08" db="EMBL/GenBank/DDBJ databases">
        <authorList>
            <person name="Koutsovoulos G."/>
            <person name="Danchin GJ E."/>
        </authorList>
    </citation>
    <scope>NUCLEOTIDE SEQUENCE [LARGE SCALE GENOMIC DNA]</scope>
</reference>
<dbReference type="Pfam" id="PF13439">
    <property type="entry name" value="Glyco_transf_4"/>
    <property type="match status" value="1"/>
</dbReference>
<keyword evidence="3 10" id="KW-0808">Transferase</keyword>
<dbReference type="Gene3D" id="3.40.50.2000">
    <property type="entry name" value="Glycogen Phosphorylase B"/>
    <property type="match status" value="2"/>
</dbReference>
<dbReference type="EC" id="2.4.1.132" evidence="10"/>
<keyword evidence="7" id="KW-0472">Membrane</keyword>
<dbReference type="InterPro" id="IPR001296">
    <property type="entry name" value="Glyco_trans_1"/>
</dbReference>
<dbReference type="EMBL" id="CAJEWN010000005">
    <property type="protein sequence ID" value="CAD2126712.1"/>
    <property type="molecule type" value="Genomic_DNA"/>
</dbReference>
<proteinExistence type="inferred from homology"/>
<dbReference type="PANTHER" id="PTHR45918:SF1">
    <property type="entry name" value="ALPHA-1,3_1,6-MANNOSYLTRANSFERASE ALG2"/>
    <property type="match status" value="1"/>
</dbReference>
<dbReference type="EC" id="2.4.1.257" evidence="10"/>
<dbReference type="InterPro" id="IPR027054">
    <property type="entry name" value="ALG2"/>
</dbReference>
<keyword evidence="6" id="KW-1133">Transmembrane helix</keyword>
<comment type="subcellular location">
    <subcellularLocation>
        <location evidence="10">Endoplasmic reticulum membrane</location>
        <topology evidence="10">Single-pass membrane protein</topology>
    </subcellularLocation>
</comment>
<comment type="catalytic activity">
    <reaction evidence="8 10">
        <text>a beta-D-Man-(1-&gt;4)-beta-D-GlcNAc-(1-&gt;4)-alpha-D-GlcNAc-diphospho-di-trans,poly-cis-dolichol + GDP-alpha-D-mannose = an alpha-D-Man-(1-&gt;3)-beta-D-Man-(1-&gt;4)-beta-D-GlcNAc-(1-&gt;4)-alpha-D-GlcNAc-diphospho-di-trans,poly-cis-dolichol + GDP + H(+)</text>
        <dbReference type="Rhea" id="RHEA:29515"/>
        <dbReference type="Rhea" id="RHEA-COMP:19511"/>
        <dbReference type="Rhea" id="RHEA-COMP:19513"/>
        <dbReference type="ChEBI" id="CHEBI:15378"/>
        <dbReference type="ChEBI" id="CHEBI:57527"/>
        <dbReference type="ChEBI" id="CHEBI:58189"/>
        <dbReference type="ChEBI" id="CHEBI:58472"/>
        <dbReference type="ChEBI" id="CHEBI:132510"/>
        <dbReference type="EC" id="2.4.1.132"/>
    </reaction>
    <physiologicalReaction direction="left-to-right" evidence="8 10">
        <dbReference type="Rhea" id="RHEA:29516"/>
    </physiologicalReaction>
</comment>
<evidence type="ECO:0000259" key="12">
    <source>
        <dbReference type="Pfam" id="PF13439"/>
    </source>
</evidence>